<name>A0ABS7Z9V1_9SPHI</name>
<keyword evidence="1" id="KW-1133">Transmembrane helix</keyword>
<feature type="transmembrane region" description="Helical" evidence="1">
    <location>
        <begin position="51"/>
        <end position="70"/>
    </location>
</feature>
<dbReference type="InterPro" id="IPR039447">
    <property type="entry name" value="UreH-like_TM_dom"/>
</dbReference>
<comment type="caution">
    <text evidence="3">The sequence shown here is derived from an EMBL/GenBank/DDBJ whole genome shotgun (WGS) entry which is preliminary data.</text>
</comment>
<dbReference type="EMBL" id="JADEYP010000028">
    <property type="protein sequence ID" value="MCA5006176.1"/>
    <property type="molecule type" value="Genomic_DNA"/>
</dbReference>
<reference evidence="3" key="1">
    <citation type="submission" date="2020-10" db="EMBL/GenBank/DDBJ databases">
        <authorList>
            <person name="Lu T."/>
            <person name="Wang Q."/>
            <person name="Han X."/>
        </authorList>
    </citation>
    <scope>NUCLEOTIDE SEQUENCE</scope>
    <source>
        <strain evidence="3">WQ 366</strain>
    </source>
</reference>
<keyword evidence="1" id="KW-0472">Membrane</keyword>
<dbReference type="PANTHER" id="PTHR42208:SF1">
    <property type="entry name" value="HEAVY METAL TRANSPORTER"/>
    <property type="match status" value="1"/>
</dbReference>
<evidence type="ECO:0000256" key="1">
    <source>
        <dbReference type="SAM" id="Phobius"/>
    </source>
</evidence>
<evidence type="ECO:0000313" key="4">
    <source>
        <dbReference type="Proteomes" id="UP001165302"/>
    </source>
</evidence>
<feature type="transmembrane region" description="Helical" evidence="1">
    <location>
        <begin position="6"/>
        <end position="30"/>
    </location>
</feature>
<sequence length="230" mass="25821">MSYNLLAFFMGLFGSVHCTLMCGPLLFALQQNQQLSFKIAINKILYQFGRILTYGLIGLIFGLLGSSFAMKGWQQGFSIFTGVLLILIGLSYLFVNKYPKIVVFQTKAMQPFAKEMGKWLYKPNGSFIAGMLNGFLPCGMVYMAVASAMNAESSFLSFQFMVYFGLGTLPLMFLFSLLTSIPKKIFKFKFSSLLPFLYLIMGVWFMLRGLNLDIPYLSPLLQIDGAISCQ</sequence>
<feature type="domain" description="Urease accessory protein UreH-like transmembrane" evidence="2">
    <location>
        <begin position="7"/>
        <end position="204"/>
    </location>
</feature>
<feature type="transmembrane region" description="Helical" evidence="1">
    <location>
        <begin position="190"/>
        <end position="207"/>
    </location>
</feature>
<protein>
    <submittedName>
        <fullName evidence="3">Sulfite exporter TauE/SafE family protein</fullName>
    </submittedName>
</protein>
<dbReference type="Pfam" id="PF13386">
    <property type="entry name" value="DsbD_2"/>
    <property type="match status" value="1"/>
</dbReference>
<evidence type="ECO:0000259" key="2">
    <source>
        <dbReference type="Pfam" id="PF13386"/>
    </source>
</evidence>
<evidence type="ECO:0000313" key="3">
    <source>
        <dbReference type="EMBL" id="MCA5006176.1"/>
    </source>
</evidence>
<dbReference type="RefSeq" id="WP_225554538.1">
    <property type="nucleotide sequence ID" value="NZ_JADEYP010000028.1"/>
</dbReference>
<keyword evidence="1" id="KW-0812">Transmembrane</keyword>
<organism evidence="3 4">
    <name type="scientific">Sphingobacterium bovistauri</name>
    <dbReference type="NCBI Taxonomy" id="2781959"/>
    <lineage>
        <taxon>Bacteria</taxon>
        <taxon>Pseudomonadati</taxon>
        <taxon>Bacteroidota</taxon>
        <taxon>Sphingobacteriia</taxon>
        <taxon>Sphingobacteriales</taxon>
        <taxon>Sphingobacteriaceae</taxon>
        <taxon>Sphingobacterium</taxon>
    </lineage>
</organism>
<keyword evidence="4" id="KW-1185">Reference proteome</keyword>
<accession>A0ABS7Z9V1</accession>
<feature type="transmembrane region" description="Helical" evidence="1">
    <location>
        <begin position="126"/>
        <end position="148"/>
    </location>
</feature>
<dbReference type="Proteomes" id="UP001165302">
    <property type="component" value="Unassembled WGS sequence"/>
</dbReference>
<proteinExistence type="predicted"/>
<dbReference type="PANTHER" id="PTHR42208">
    <property type="entry name" value="HEAVY METAL TRANSPORTER-RELATED"/>
    <property type="match status" value="1"/>
</dbReference>
<gene>
    <name evidence="3" type="ORF">IPZ78_13560</name>
</gene>
<feature type="transmembrane region" description="Helical" evidence="1">
    <location>
        <begin position="160"/>
        <end position="178"/>
    </location>
</feature>
<feature type="transmembrane region" description="Helical" evidence="1">
    <location>
        <begin position="76"/>
        <end position="95"/>
    </location>
</feature>